<evidence type="ECO:0000313" key="2">
    <source>
        <dbReference type="Proteomes" id="UP000659767"/>
    </source>
</evidence>
<gene>
    <name evidence="1" type="ORF">GCM10010253_01660</name>
</gene>
<proteinExistence type="predicted"/>
<comment type="caution">
    <text evidence="1">The sequence shown here is derived from an EMBL/GenBank/DDBJ whole genome shotgun (WGS) entry which is preliminary data.</text>
</comment>
<dbReference type="EMBL" id="BMSZ01000001">
    <property type="protein sequence ID" value="GGS32298.1"/>
    <property type="molecule type" value="Genomic_DNA"/>
</dbReference>
<dbReference type="Proteomes" id="UP000659767">
    <property type="component" value="Unassembled WGS sequence"/>
</dbReference>
<accession>A0ABQ2SKK4</accession>
<protein>
    <recommendedName>
        <fullName evidence="3">MmyB-like transcription regulator ligand binding domain-containing protein</fullName>
    </recommendedName>
</protein>
<organism evidence="1 2">
    <name type="scientific">Streptomyces badius</name>
    <dbReference type="NCBI Taxonomy" id="1941"/>
    <lineage>
        <taxon>Bacteria</taxon>
        <taxon>Bacillati</taxon>
        <taxon>Actinomycetota</taxon>
        <taxon>Actinomycetes</taxon>
        <taxon>Kitasatosporales</taxon>
        <taxon>Streptomycetaceae</taxon>
        <taxon>Streptomyces</taxon>
    </lineage>
</organism>
<reference evidence="2" key="1">
    <citation type="journal article" date="2019" name="Int. J. Syst. Evol. Microbiol.">
        <title>The Global Catalogue of Microorganisms (GCM) 10K type strain sequencing project: providing services to taxonomists for standard genome sequencing and annotation.</title>
        <authorList>
            <consortium name="The Broad Institute Genomics Platform"/>
            <consortium name="The Broad Institute Genome Sequencing Center for Infectious Disease"/>
            <person name="Wu L."/>
            <person name="Ma J."/>
        </authorList>
    </citation>
    <scope>NUCLEOTIDE SEQUENCE [LARGE SCALE GENOMIC DNA]</scope>
    <source>
        <strain evidence="2">JCM 4350</strain>
    </source>
</reference>
<keyword evidence="2" id="KW-1185">Reference proteome</keyword>
<sequence length="78" mass="8654">MGVPEDMPEQAGGGEGILREGMGVLREIWRYAGGLRLSSDNVPEGARGAICIKRFRLPESRPDVIWVTYAFMQQNPGY</sequence>
<name>A0ABQ2SKK4_STRBA</name>
<evidence type="ECO:0000313" key="1">
    <source>
        <dbReference type="EMBL" id="GGS32298.1"/>
    </source>
</evidence>
<evidence type="ECO:0008006" key="3">
    <source>
        <dbReference type="Google" id="ProtNLM"/>
    </source>
</evidence>